<evidence type="ECO:0000313" key="1">
    <source>
        <dbReference type="EMBL" id="WET43637.1"/>
    </source>
</evidence>
<dbReference type="RefSeq" id="WP_070841101.1">
    <property type="nucleotide sequence ID" value="NZ_CP046975.1"/>
</dbReference>
<dbReference type="GeneID" id="92768595"/>
<dbReference type="AlphaFoldDB" id="A0AB38XUQ0"/>
<dbReference type="Proteomes" id="UP001220238">
    <property type="component" value="Chromosome"/>
</dbReference>
<proteinExistence type="predicted"/>
<protein>
    <recommendedName>
        <fullName evidence="3">Secreted protein</fullName>
    </recommendedName>
</protein>
<gene>
    <name evidence="1" type="ORF">P2W56_09455</name>
</gene>
<reference evidence="1" key="1">
    <citation type="submission" date="2023-03" db="EMBL/GenBank/DDBJ databases">
        <title>Corynebacterium amycolatum SB-1.</title>
        <authorList>
            <person name="Jo H."/>
        </authorList>
    </citation>
    <scope>NUCLEOTIDE SEQUENCE</scope>
    <source>
        <strain evidence="1">SB-1</strain>
    </source>
</reference>
<accession>A0AB38XUQ0</accession>
<name>A0AB38XUQ0_CORAY</name>
<organism evidence="1 2">
    <name type="scientific">Corynebacterium amycolatum</name>
    <dbReference type="NCBI Taxonomy" id="43765"/>
    <lineage>
        <taxon>Bacteria</taxon>
        <taxon>Bacillati</taxon>
        <taxon>Actinomycetota</taxon>
        <taxon>Actinomycetes</taxon>
        <taxon>Mycobacteriales</taxon>
        <taxon>Corynebacteriaceae</taxon>
        <taxon>Corynebacterium</taxon>
    </lineage>
</organism>
<evidence type="ECO:0008006" key="3">
    <source>
        <dbReference type="Google" id="ProtNLM"/>
    </source>
</evidence>
<evidence type="ECO:0000313" key="2">
    <source>
        <dbReference type="Proteomes" id="UP001220238"/>
    </source>
</evidence>
<dbReference type="EMBL" id="CP120206">
    <property type="protein sequence ID" value="WET43637.1"/>
    <property type="molecule type" value="Genomic_DNA"/>
</dbReference>
<sequence length="174" mass="19639">MSNGIDFGSLFLLVLIVGGILAVISLAESWGENRQQLHGLSKDDKDDLRAGEREFFRRFGTDKKLHTALEAVGCYVETVRTVRTEDGEEKQEVSRLTPTVVRRLKDSRGVALVCRLPQGMSEKGFREGVEKLGAYADIEGVRDYQVERERPGQMRLYAITRDAFEKKLGVDFLD</sequence>